<dbReference type="Pfam" id="PF04964">
    <property type="entry name" value="Flp_Fap"/>
    <property type="match status" value="1"/>
</dbReference>
<dbReference type="EMBL" id="FOXP01000004">
    <property type="protein sequence ID" value="SFP62026.1"/>
    <property type="molecule type" value="Genomic_DNA"/>
</dbReference>
<feature type="transmembrane region" description="Helical" evidence="1">
    <location>
        <begin position="23"/>
        <end position="43"/>
    </location>
</feature>
<keyword evidence="1" id="KW-0472">Membrane</keyword>
<protein>
    <submittedName>
        <fullName evidence="2">Flp pilus assembly protein, pilin Flp</fullName>
    </submittedName>
</protein>
<dbReference type="RefSeq" id="WP_093332611.1">
    <property type="nucleotide sequence ID" value="NZ_FOXP01000004.1"/>
</dbReference>
<proteinExistence type="predicted"/>
<sequence length="62" mass="6418">MRCLHPLRSLAAPLHDRRAATSIEYGLIAVLVAVGAIGAFRLLGGSIGGIFDSVTATVRTAL</sequence>
<evidence type="ECO:0000313" key="2">
    <source>
        <dbReference type="EMBL" id="SFP62026.1"/>
    </source>
</evidence>
<accession>A0A1I5RVP4</accession>
<dbReference type="InterPro" id="IPR007047">
    <property type="entry name" value="Flp_Fap"/>
</dbReference>
<dbReference type="STRING" id="634430.SAMN04488241_104122"/>
<keyword evidence="1" id="KW-1133">Transmembrane helix</keyword>
<evidence type="ECO:0000256" key="1">
    <source>
        <dbReference type="SAM" id="Phobius"/>
    </source>
</evidence>
<dbReference type="Proteomes" id="UP000199586">
    <property type="component" value="Unassembled WGS sequence"/>
</dbReference>
<reference evidence="2 3" key="1">
    <citation type="submission" date="2016-10" db="EMBL/GenBank/DDBJ databases">
        <authorList>
            <person name="de Groot N.N."/>
        </authorList>
    </citation>
    <scope>NUCLEOTIDE SEQUENCE [LARGE SCALE GENOMIC DNA]</scope>
    <source>
        <strain evidence="2 3">CGMCC 1.9113</strain>
    </source>
</reference>
<dbReference type="AlphaFoldDB" id="A0A1I5RVP4"/>
<name>A0A1I5RVP4_9SPHN</name>
<organism evidence="2 3">
    <name type="scientific">Sphingomonas rubra</name>
    <dbReference type="NCBI Taxonomy" id="634430"/>
    <lineage>
        <taxon>Bacteria</taxon>
        <taxon>Pseudomonadati</taxon>
        <taxon>Pseudomonadota</taxon>
        <taxon>Alphaproteobacteria</taxon>
        <taxon>Sphingomonadales</taxon>
        <taxon>Sphingomonadaceae</taxon>
        <taxon>Sphingomonas</taxon>
    </lineage>
</organism>
<keyword evidence="1" id="KW-0812">Transmembrane</keyword>
<gene>
    <name evidence="2" type="ORF">SAMN04488241_104122</name>
</gene>
<evidence type="ECO:0000313" key="3">
    <source>
        <dbReference type="Proteomes" id="UP000199586"/>
    </source>
</evidence>
<keyword evidence="3" id="KW-1185">Reference proteome</keyword>